<keyword evidence="2" id="KW-1185">Reference proteome</keyword>
<name>A0ABQ9ZX90_9CRUS</name>
<organism evidence="1 2">
    <name type="scientific">Daphnia magna</name>
    <dbReference type="NCBI Taxonomy" id="35525"/>
    <lineage>
        <taxon>Eukaryota</taxon>
        <taxon>Metazoa</taxon>
        <taxon>Ecdysozoa</taxon>
        <taxon>Arthropoda</taxon>
        <taxon>Crustacea</taxon>
        <taxon>Branchiopoda</taxon>
        <taxon>Diplostraca</taxon>
        <taxon>Cladocera</taxon>
        <taxon>Anomopoda</taxon>
        <taxon>Daphniidae</taxon>
        <taxon>Daphnia</taxon>
    </lineage>
</organism>
<dbReference type="Proteomes" id="UP001234178">
    <property type="component" value="Unassembled WGS sequence"/>
</dbReference>
<gene>
    <name evidence="1" type="ORF">OUZ56_032932</name>
</gene>
<evidence type="ECO:0000313" key="2">
    <source>
        <dbReference type="Proteomes" id="UP001234178"/>
    </source>
</evidence>
<comment type="caution">
    <text evidence="1">The sequence shown here is derived from an EMBL/GenBank/DDBJ whole genome shotgun (WGS) entry which is preliminary data.</text>
</comment>
<accession>A0ABQ9ZX90</accession>
<sequence>MDTSTKLNPIDLDAHPEAEPQEDLDIVNLNTPVKVSVSHSESDASCSAICCQLSTTVFNIIFLPWFPYPLFEEDSS</sequence>
<proteinExistence type="predicted"/>
<reference evidence="1 2" key="1">
    <citation type="journal article" date="2023" name="Nucleic Acids Res.">
        <title>The hologenome of Daphnia magna reveals possible DNA methylation and microbiome-mediated evolution of the host genome.</title>
        <authorList>
            <person name="Chaturvedi A."/>
            <person name="Li X."/>
            <person name="Dhandapani V."/>
            <person name="Marshall H."/>
            <person name="Kissane S."/>
            <person name="Cuenca-Cambronero M."/>
            <person name="Asole G."/>
            <person name="Calvet F."/>
            <person name="Ruiz-Romero M."/>
            <person name="Marangio P."/>
            <person name="Guigo R."/>
            <person name="Rago D."/>
            <person name="Mirbahai L."/>
            <person name="Eastwood N."/>
            <person name="Colbourne J.K."/>
            <person name="Zhou J."/>
            <person name="Mallon E."/>
            <person name="Orsini L."/>
        </authorList>
    </citation>
    <scope>NUCLEOTIDE SEQUENCE [LARGE SCALE GENOMIC DNA]</scope>
    <source>
        <strain evidence="1">LRV0_1</strain>
    </source>
</reference>
<protein>
    <submittedName>
        <fullName evidence="1">Uncharacterized protein</fullName>
    </submittedName>
</protein>
<dbReference type="EMBL" id="JAOYFB010000007">
    <property type="protein sequence ID" value="KAK4017519.1"/>
    <property type="molecule type" value="Genomic_DNA"/>
</dbReference>
<evidence type="ECO:0000313" key="1">
    <source>
        <dbReference type="EMBL" id="KAK4017519.1"/>
    </source>
</evidence>